<dbReference type="PANTHER" id="PTHR30535:SF34">
    <property type="entry name" value="MOLYBDATE-BINDING PROTEIN MOLA"/>
    <property type="match status" value="1"/>
</dbReference>
<evidence type="ECO:0000256" key="1">
    <source>
        <dbReference type="ARBA" id="ARBA00022729"/>
    </source>
</evidence>
<dbReference type="EMBL" id="JAJEWP010000004">
    <property type="protein sequence ID" value="MCC2617435.1"/>
    <property type="molecule type" value="Genomic_DNA"/>
</dbReference>
<evidence type="ECO:0000259" key="2">
    <source>
        <dbReference type="PROSITE" id="PS50983"/>
    </source>
</evidence>
<evidence type="ECO:0000313" key="3">
    <source>
        <dbReference type="EMBL" id="MCC2617435.1"/>
    </source>
</evidence>
<sequence length="267" mass="29527">MVRHVLFLVGLLASQVVLGAPLRIATLAPHATEWVYALGAEKHLVAVSAHSDYPPEAAALPIVADYQGVNFEHLLRLQPTLVIVWQGGNKPQDIARLQTLNIDVFISSPKTPYDIADEMVALGQSLGVPERANDIAASLRASLDALKARYRPLPRLRVFYYMWPKPLMTIGDGAWASGLLSLCGANNVFSDSLVDYPEVTLEQVLAKQPQRIVAAQHGDANQLAVQWQPWQSTLQAPFIQVDPDRLHRFTPRLISGLHDLCERLRVP</sequence>
<dbReference type="InterPro" id="IPR050902">
    <property type="entry name" value="ABC_Transporter_SBP"/>
</dbReference>
<comment type="caution">
    <text evidence="3">The sequence shown here is derived from an EMBL/GenBank/DDBJ whole genome shotgun (WGS) entry which is preliminary data.</text>
</comment>
<dbReference type="InterPro" id="IPR054828">
    <property type="entry name" value="Vit_B12_bind_prot"/>
</dbReference>
<dbReference type="RefSeq" id="WP_229161583.1">
    <property type="nucleotide sequence ID" value="NZ_JAJEWP010000004.1"/>
</dbReference>
<keyword evidence="4" id="KW-1185">Reference proteome</keyword>
<evidence type="ECO:0000313" key="4">
    <source>
        <dbReference type="Proteomes" id="UP001520878"/>
    </source>
</evidence>
<keyword evidence="1" id="KW-0732">Signal</keyword>
<dbReference type="Gene3D" id="3.40.50.1980">
    <property type="entry name" value="Nitrogenase molybdenum iron protein domain"/>
    <property type="match status" value="2"/>
</dbReference>
<reference evidence="3 4" key="1">
    <citation type="submission" date="2021-10" db="EMBL/GenBank/DDBJ databases">
        <title>Draft genome of Aestuariibacter halophilus JC2043.</title>
        <authorList>
            <person name="Emsley S.A."/>
            <person name="Pfannmuller K.M."/>
            <person name="Ushijima B."/>
            <person name="Saw J.H."/>
            <person name="Videau P."/>
        </authorList>
    </citation>
    <scope>NUCLEOTIDE SEQUENCE [LARGE SCALE GENOMIC DNA]</scope>
    <source>
        <strain evidence="3 4">JC2043</strain>
    </source>
</reference>
<dbReference type="NCBIfam" id="NF038402">
    <property type="entry name" value="TroA_like"/>
    <property type="match status" value="1"/>
</dbReference>
<dbReference type="PANTHER" id="PTHR30535">
    <property type="entry name" value="VITAMIN B12-BINDING PROTEIN"/>
    <property type="match status" value="1"/>
</dbReference>
<name>A0ABS8GA70_9ALTE</name>
<dbReference type="Proteomes" id="UP001520878">
    <property type="component" value="Unassembled WGS sequence"/>
</dbReference>
<protein>
    <submittedName>
        <fullName evidence="3">Cobalamin-binding protein</fullName>
    </submittedName>
</protein>
<dbReference type="PROSITE" id="PS50983">
    <property type="entry name" value="FE_B12_PBP"/>
    <property type="match status" value="1"/>
</dbReference>
<proteinExistence type="predicted"/>
<dbReference type="CDD" id="cd01144">
    <property type="entry name" value="BtuF"/>
    <property type="match status" value="1"/>
</dbReference>
<accession>A0ABS8GA70</accession>
<organism evidence="3 4">
    <name type="scientific">Fluctibacter halophilus</name>
    <dbReference type="NCBI Taxonomy" id="226011"/>
    <lineage>
        <taxon>Bacteria</taxon>
        <taxon>Pseudomonadati</taxon>
        <taxon>Pseudomonadota</taxon>
        <taxon>Gammaproteobacteria</taxon>
        <taxon>Alteromonadales</taxon>
        <taxon>Alteromonadaceae</taxon>
        <taxon>Fluctibacter</taxon>
    </lineage>
</organism>
<dbReference type="SUPFAM" id="SSF53807">
    <property type="entry name" value="Helical backbone' metal receptor"/>
    <property type="match status" value="1"/>
</dbReference>
<dbReference type="Pfam" id="PF01497">
    <property type="entry name" value="Peripla_BP_2"/>
    <property type="match status" value="1"/>
</dbReference>
<feature type="domain" description="Fe/B12 periplasmic-binding" evidence="2">
    <location>
        <begin position="23"/>
        <end position="267"/>
    </location>
</feature>
<dbReference type="InterPro" id="IPR002491">
    <property type="entry name" value="ABC_transptr_periplasmic_BD"/>
</dbReference>
<gene>
    <name evidence="3" type="ORF">LJ739_14375</name>
</gene>